<evidence type="ECO:0000313" key="2">
    <source>
        <dbReference type="Proteomes" id="UP000054248"/>
    </source>
</evidence>
<dbReference type="OrthoDB" id="3163673at2759"/>
<dbReference type="AlphaFoldDB" id="A0A0C3M7V3"/>
<evidence type="ECO:0008006" key="3">
    <source>
        <dbReference type="Google" id="ProtNLM"/>
    </source>
</evidence>
<keyword evidence="2" id="KW-1185">Reference proteome</keyword>
<organism evidence="1 2">
    <name type="scientific">Tulasnella calospora MUT 4182</name>
    <dbReference type="NCBI Taxonomy" id="1051891"/>
    <lineage>
        <taxon>Eukaryota</taxon>
        <taxon>Fungi</taxon>
        <taxon>Dikarya</taxon>
        <taxon>Basidiomycota</taxon>
        <taxon>Agaricomycotina</taxon>
        <taxon>Agaricomycetes</taxon>
        <taxon>Cantharellales</taxon>
        <taxon>Tulasnellaceae</taxon>
        <taxon>Tulasnella</taxon>
    </lineage>
</organism>
<sequence length="273" mass="31125">MSTGSFTRIIANVNRLDSIGPATTRAALKEWVRQKAIARGFAANKALLPSRDRPAHNLTETRAFVVNLSEFPRATGEFEIVGVRVGLHQEMKGAQRQMDCSKIWGTAFTVVRCIVGMEMIMQVHPTFIKKEAIEEKMKEDARTDWIDQFKLFANAEKMYQTPDGKTYHQPLVKNWHVFFSGIDGRECERFIRSIKSHAFAQQKQRDYEWMADLAATLLDGAALRWYSQLDEDVQGNWKLLEKALLAQYPAEVQESKENPPERCALVFGLASIL</sequence>
<reference evidence="1 2" key="1">
    <citation type="submission" date="2014-04" db="EMBL/GenBank/DDBJ databases">
        <authorList>
            <consortium name="DOE Joint Genome Institute"/>
            <person name="Kuo A."/>
            <person name="Girlanda M."/>
            <person name="Perotto S."/>
            <person name="Kohler A."/>
            <person name="Nagy L.G."/>
            <person name="Floudas D."/>
            <person name="Copeland A."/>
            <person name="Barry K.W."/>
            <person name="Cichocki N."/>
            <person name="Veneault-Fourrey C."/>
            <person name="LaButti K."/>
            <person name="Lindquist E.A."/>
            <person name="Lipzen A."/>
            <person name="Lundell T."/>
            <person name="Morin E."/>
            <person name="Murat C."/>
            <person name="Sun H."/>
            <person name="Tunlid A."/>
            <person name="Henrissat B."/>
            <person name="Grigoriev I.V."/>
            <person name="Hibbett D.S."/>
            <person name="Martin F."/>
            <person name="Nordberg H.P."/>
            <person name="Cantor M.N."/>
            <person name="Hua S.X."/>
        </authorList>
    </citation>
    <scope>NUCLEOTIDE SEQUENCE [LARGE SCALE GENOMIC DNA]</scope>
    <source>
        <strain evidence="1 2">MUT 4182</strain>
    </source>
</reference>
<gene>
    <name evidence="1" type="ORF">M407DRAFT_21183</name>
</gene>
<dbReference type="EMBL" id="KN822979">
    <property type="protein sequence ID" value="KIO29762.1"/>
    <property type="molecule type" value="Genomic_DNA"/>
</dbReference>
<evidence type="ECO:0000313" key="1">
    <source>
        <dbReference type="EMBL" id="KIO29762.1"/>
    </source>
</evidence>
<proteinExistence type="predicted"/>
<dbReference type="Proteomes" id="UP000054248">
    <property type="component" value="Unassembled WGS sequence"/>
</dbReference>
<dbReference type="HOGENOM" id="CLU_1020118_0_0_1"/>
<protein>
    <recommendedName>
        <fullName evidence="3">Retrotransposon gag domain-containing protein</fullName>
    </recommendedName>
</protein>
<name>A0A0C3M7V3_9AGAM</name>
<accession>A0A0C3M7V3</accession>
<reference evidence="2" key="2">
    <citation type="submission" date="2015-01" db="EMBL/GenBank/DDBJ databases">
        <title>Evolutionary Origins and Diversification of the Mycorrhizal Mutualists.</title>
        <authorList>
            <consortium name="DOE Joint Genome Institute"/>
            <consortium name="Mycorrhizal Genomics Consortium"/>
            <person name="Kohler A."/>
            <person name="Kuo A."/>
            <person name="Nagy L.G."/>
            <person name="Floudas D."/>
            <person name="Copeland A."/>
            <person name="Barry K.W."/>
            <person name="Cichocki N."/>
            <person name="Veneault-Fourrey C."/>
            <person name="LaButti K."/>
            <person name="Lindquist E.A."/>
            <person name="Lipzen A."/>
            <person name="Lundell T."/>
            <person name="Morin E."/>
            <person name="Murat C."/>
            <person name="Riley R."/>
            <person name="Ohm R."/>
            <person name="Sun H."/>
            <person name="Tunlid A."/>
            <person name="Henrissat B."/>
            <person name="Grigoriev I.V."/>
            <person name="Hibbett D.S."/>
            <person name="Martin F."/>
        </authorList>
    </citation>
    <scope>NUCLEOTIDE SEQUENCE [LARGE SCALE GENOMIC DNA]</scope>
    <source>
        <strain evidence="2">MUT 4182</strain>
    </source>
</reference>